<keyword evidence="2" id="KW-1185">Reference proteome</keyword>
<dbReference type="AlphaFoldDB" id="A0AAV7T5C8"/>
<dbReference type="EMBL" id="JANPWB010000007">
    <property type="protein sequence ID" value="KAJ1171724.1"/>
    <property type="molecule type" value="Genomic_DNA"/>
</dbReference>
<name>A0AAV7T5C8_PLEWA</name>
<evidence type="ECO:0000313" key="1">
    <source>
        <dbReference type="EMBL" id="KAJ1171724.1"/>
    </source>
</evidence>
<comment type="caution">
    <text evidence="1">The sequence shown here is derived from an EMBL/GenBank/DDBJ whole genome shotgun (WGS) entry which is preliminary data.</text>
</comment>
<dbReference type="Proteomes" id="UP001066276">
    <property type="component" value="Chromosome 4_1"/>
</dbReference>
<accession>A0AAV7T5C8</accession>
<gene>
    <name evidence="1" type="ORF">NDU88_003582</name>
</gene>
<sequence>MLNGVRTLSCDATCGDGADTSQLTCPRRLPECTADIAVAVAAEAVERLLTEGSTRERQKQAEKECKRSRSRCRCLRLSGRQSS</sequence>
<proteinExistence type="predicted"/>
<reference evidence="1" key="1">
    <citation type="journal article" date="2022" name="bioRxiv">
        <title>Sequencing and chromosome-scale assembly of the giantPleurodeles waltlgenome.</title>
        <authorList>
            <person name="Brown T."/>
            <person name="Elewa A."/>
            <person name="Iarovenko S."/>
            <person name="Subramanian E."/>
            <person name="Araus A.J."/>
            <person name="Petzold A."/>
            <person name="Susuki M."/>
            <person name="Suzuki K.-i.T."/>
            <person name="Hayashi T."/>
            <person name="Toyoda A."/>
            <person name="Oliveira C."/>
            <person name="Osipova E."/>
            <person name="Leigh N.D."/>
            <person name="Simon A."/>
            <person name="Yun M.H."/>
        </authorList>
    </citation>
    <scope>NUCLEOTIDE SEQUENCE</scope>
    <source>
        <strain evidence="1">20211129_DDA</strain>
        <tissue evidence="1">Liver</tissue>
    </source>
</reference>
<protein>
    <submittedName>
        <fullName evidence="1">Uncharacterized protein</fullName>
    </submittedName>
</protein>
<organism evidence="1 2">
    <name type="scientific">Pleurodeles waltl</name>
    <name type="common">Iberian ribbed newt</name>
    <dbReference type="NCBI Taxonomy" id="8319"/>
    <lineage>
        <taxon>Eukaryota</taxon>
        <taxon>Metazoa</taxon>
        <taxon>Chordata</taxon>
        <taxon>Craniata</taxon>
        <taxon>Vertebrata</taxon>
        <taxon>Euteleostomi</taxon>
        <taxon>Amphibia</taxon>
        <taxon>Batrachia</taxon>
        <taxon>Caudata</taxon>
        <taxon>Salamandroidea</taxon>
        <taxon>Salamandridae</taxon>
        <taxon>Pleurodelinae</taxon>
        <taxon>Pleurodeles</taxon>
    </lineage>
</organism>
<evidence type="ECO:0000313" key="2">
    <source>
        <dbReference type="Proteomes" id="UP001066276"/>
    </source>
</evidence>